<reference evidence="2" key="1">
    <citation type="journal article" date="2019" name="Int. J. Syst. Evol. Microbiol.">
        <title>The Global Catalogue of Microorganisms (GCM) 10K type strain sequencing project: providing services to taxonomists for standard genome sequencing and annotation.</title>
        <authorList>
            <consortium name="The Broad Institute Genomics Platform"/>
            <consortium name="The Broad Institute Genome Sequencing Center for Infectious Disease"/>
            <person name="Wu L."/>
            <person name="Ma J."/>
        </authorList>
    </citation>
    <scope>NUCLEOTIDE SEQUENCE [LARGE SCALE GENOMIC DNA]</scope>
    <source>
        <strain evidence="2">CCUG 61889</strain>
    </source>
</reference>
<evidence type="ECO:0000313" key="2">
    <source>
        <dbReference type="Proteomes" id="UP001595752"/>
    </source>
</evidence>
<accession>A0ABV8B5P9</accession>
<dbReference type="Proteomes" id="UP001595752">
    <property type="component" value="Unassembled WGS sequence"/>
</dbReference>
<dbReference type="RefSeq" id="WP_377916005.1">
    <property type="nucleotide sequence ID" value="NZ_JBHRZT010000052.1"/>
</dbReference>
<name>A0ABV8B5P9_9BACI</name>
<organism evidence="1 2">
    <name type="scientific">Bacillus songklensis</name>
    <dbReference type="NCBI Taxonomy" id="1069116"/>
    <lineage>
        <taxon>Bacteria</taxon>
        <taxon>Bacillati</taxon>
        <taxon>Bacillota</taxon>
        <taxon>Bacilli</taxon>
        <taxon>Bacillales</taxon>
        <taxon>Bacillaceae</taxon>
        <taxon>Bacillus</taxon>
    </lineage>
</organism>
<comment type="caution">
    <text evidence="1">The sequence shown here is derived from an EMBL/GenBank/DDBJ whole genome shotgun (WGS) entry which is preliminary data.</text>
</comment>
<sequence>MEILEMSKQMANHMYPIVLAKRYEIFKDNVTASSLRRYLNVDHSVSLYAAITIIYRLEAEGYISKPLAEHDFKRKLLK</sequence>
<dbReference type="EMBL" id="JBHRZT010000052">
    <property type="protein sequence ID" value="MFC3884504.1"/>
    <property type="molecule type" value="Genomic_DNA"/>
</dbReference>
<gene>
    <name evidence="1" type="ORF">ACFOU2_13710</name>
</gene>
<evidence type="ECO:0008006" key="3">
    <source>
        <dbReference type="Google" id="ProtNLM"/>
    </source>
</evidence>
<keyword evidence="2" id="KW-1185">Reference proteome</keyword>
<protein>
    <recommendedName>
        <fullName evidence="3">Transcriptional regulator</fullName>
    </recommendedName>
</protein>
<evidence type="ECO:0000313" key="1">
    <source>
        <dbReference type="EMBL" id="MFC3884504.1"/>
    </source>
</evidence>
<proteinExistence type="predicted"/>